<feature type="transmembrane region" description="Helical" evidence="5">
    <location>
        <begin position="148"/>
        <end position="166"/>
    </location>
</feature>
<evidence type="ECO:0000256" key="1">
    <source>
        <dbReference type="ARBA" id="ARBA00004127"/>
    </source>
</evidence>
<evidence type="ECO:0000256" key="3">
    <source>
        <dbReference type="ARBA" id="ARBA00022989"/>
    </source>
</evidence>
<dbReference type="InterPro" id="IPR006838">
    <property type="entry name" value="ADTRP_AIG1"/>
</dbReference>
<evidence type="ECO:0000313" key="7">
    <source>
        <dbReference type="Proteomes" id="UP000636479"/>
    </source>
</evidence>
<feature type="transmembrane region" description="Helical" evidence="5">
    <location>
        <begin position="41"/>
        <end position="64"/>
    </location>
</feature>
<dbReference type="PANTHER" id="PTHR10989:SF16">
    <property type="entry name" value="AT02829P-RELATED"/>
    <property type="match status" value="1"/>
</dbReference>
<organism evidence="6 7">
    <name type="scientific">Mycena indigotica</name>
    <dbReference type="NCBI Taxonomy" id="2126181"/>
    <lineage>
        <taxon>Eukaryota</taxon>
        <taxon>Fungi</taxon>
        <taxon>Dikarya</taxon>
        <taxon>Basidiomycota</taxon>
        <taxon>Agaricomycotina</taxon>
        <taxon>Agaricomycetes</taxon>
        <taxon>Agaricomycetidae</taxon>
        <taxon>Agaricales</taxon>
        <taxon>Marasmiineae</taxon>
        <taxon>Mycenaceae</taxon>
        <taxon>Mycena</taxon>
    </lineage>
</organism>
<dbReference type="Proteomes" id="UP000636479">
    <property type="component" value="Unassembled WGS sequence"/>
</dbReference>
<keyword evidence="3 5" id="KW-1133">Transmembrane helix</keyword>
<dbReference type="Pfam" id="PF04750">
    <property type="entry name" value="Far-17a_AIG1"/>
    <property type="match status" value="1"/>
</dbReference>
<accession>A0A8H6W0M4</accession>
<dbReference type="GeneID" id="59349514"/>
<dbReference type="EMBL" id="JACAZF010000009">
    <property type="protein sequence ID" value="KAF7295029.1"/>
    <property type="molecule type" value="Genomic_DNA"/>
</dbReference>
<feature type="transmembrane region" description="Helical" evidence="5">
    <location>
        <begin position="192"/>
        <end position="212"/>
    </location>
</feature>
<evidence type="ECO:0000256" key="4">
    <source>
        <dbReference type="ARBA" id="ARBA00023136"/>
    </source>
</evidence>
<dbReference type="OrthoDB" id="1898221at2759"/>
<dbReference type="AlphaFoldDB" id="A0A8H6W0M4"/>
<keyword evidence="7" id="KW-1185">Reference proteome</keyword>
<comment type="caution">
    <text evidence="6">The sequence shown here is derived from an EMBL/GenBank/DDBJ whole genome shotgun (WGS) entry which is preliminary data.</text>
</comment>
<keyword evidence="2 5" id="KW-0812">Transmembrane</keyword>
<name>A0A8H6W0M4_9AGAR</name>
<proteinExistence type="predicted"/>
<evidence type="ECO:0000256" key="5">
    <source>
        <dbReference type="SAM" id="Phobius"/>
    </source>
</evidence>
<comment type="subcellular location">
    <subcellularLocation>
        <location evidence="1">Endomembrane system</location>
        <topology evidence="1">Multi-pass membrane protein</topology>
    </subcellularLocation>
</comment>
<dbReference type="GO" id="GO:0016020">
    <property type="term" value="C:membrane"/>
    <property type="evidence" value="ECO:0007669"/>
    <property type="project" value="InterPro"/>
</dbReference>
<reference evidence="6" key="1">
    <citation type="submission" date="2020-05" db="EMBL/GenBank/DDBJ databases">
        <title>Mycena genomes resolve the evolution of fungal bioluminescence.</title>
        <authorList>
            <person name="Tsai I.J."/>
        </authorList>
    </citation>
    <scope>NUCLEOTIDE SEQUENCE</scope>
    <source>
        <strain evidence="6">171206Taipei</strain>
    </source>
</reference>
<sequence length="214" mass="23774">MKGTSFALHVSAASAMAYGYNSLHSLKINEWISTQYGGHLQFLTIQGLVIAWATMTIGAVEDVFPSIPGVRAVKRGLLMLSTPVATIVSTIYWTLLLAFPHLILQAMPSESLEAVMIPLRIDVCLHLVPCLSLLADFFWFEPKFGRSAMLYTAPFLSLVCTVWYGWWVELCAKHNNTFPYPFLTLSPLDIRIRIYAGAGLVACASFYVLNALHK</sequence>
<evidence type="ECO:0000256" key="2">
    <source>
        <dbReference type="ARBA" id="ARBA00022692"/>
    </source>
</evidence>
<dbReference type="RefSeq" id="XP_037216392.1">
    <property type="nucleotide sequence ID" value="XM_037366998.1"/>
</dbReference>
<dbReference type="GO" id="GO:0012505">
    <property type="term" value="C:endomembrane system"/>
    <property type="evidence" value="ECO:0007669"/>
    <property type="project" value="UniProtKB-SubCell"/>
</dbReference>
<feature type="transmembrane region" description="Helical" evidence="5">
    <location>
        <begin position="119"/>
        <end position="139"/>
    </location>
</feature>
<dbReference type="PANTHER" id="PTHR10989">
    <property type="entry name" value="ANDROGEN-INDUCED PROTEIN 1-RELATED"/>
    <property type="match status" value="1"/>
</dbReference>
<keyword evidence="4 5" id="KW-0472">Membrane</keyword>
<feature type="transmembrane region" description="Helical" evidence="5">
    <location>
        <begin position="76"/>
        <end position="99"/>
    </location>
</feature>
<gene>
    <name evidence="6" type="ORF">MIND_01041000</name>
</gene>
<protein>
    <submittedName>
        <fullName evidence="6">MFS general substrate transporter</fullName>
    </submittedName>
</protein>
<evidence type="ECO:0000313" key="6">
    <source>
        <dbReference type="EMBL" id="KAF7295029.1"/>
    </source>
</evidence>